<dbReference type="Proteomes" id="UP000682733">
    <property type="component" value="Unassembled WGS sequence"/>
</dbReference>
<proteinExistence type="predicted"/>
<feature type="transmembrane region" description="Helical" evidence="9">
    <location>
        <begin position="57"/>
        <end position="82"/>
    </location>
</feature>
<dbReference type="EMBL" id="CAJNOQ010006006">
    <property type="protein sequence ID" value="CAF1119619.1"/>
    <property type="molecule type" value="Genomic_DNA"/>
</dbReference>
<evidence type="ECO:0000256" key="3">
    <source>
        <dbReference type="ARBA" id="ARBA00022989"/>
    </source>
</evidence>
<evidence type="ECO:0000256" key="9">
    <source>
        <dbReference type="SAM" id="Phobius"/>
    </source>
</evidence>
<dbReference type="SUPFAM" id="SSF81321">
    <property type="entry name" value="Family A G protein-coupled receptor-like"/>
    <property type="match status" value="1"/>
</dbReference>
<evidence type="ECO:0000313" key="14">
    <source>
        <dbReference type="EMBL" id="CAF3883267.1"/>
    </source>
</evidence>
<dbReference type="PANTHER" id="PTHR24243">
    <property type="entry name" value="G-PROTEIN COUPLED RECEPTOR"/>
    <property type="match status" value="1"/>
</dbReference>
<dbReference type="Proteomes" id="UP000681722">
    <property type="component" value="Unassembled WGS sequence"/>
</dbReference>
<dbReference type="AlphaFoldDB" id="A0A814QGL4"/>
<dbReference type="GO" id="GO:0008528">
    <property type="term" value="F:G protein-coupled peptide receptor activity"/>
    <property type="evidence" value="ECO:0007669"/>
    <property type="project" value="InterPro"/>
</dbReference>
<evidence type="ECO:0000256" key="5">
    <source>
        <dbReference type="ARBA" id="ARBA00023136"/>
    </source>
</evidence>
<dbReference type="EMBL" id="CAJOBA010005298">
    <property type="protein sequence ID" value="CAF3739231.1"/>
    <property type="molecule type" value="Genomic_DNA"/>
</dbReference>
<dbReference type="Gene3D" id="1.20.1070.10">
    <property type="entry name" value="Rhodopsin 7-helix transmembrane proteins"/>
    <property type="match status" value="1"/>
</dbReference>
<feature type="transmembrane region" description="Helical" evidence="9">
    <location>
        <begin position="299"/>
        <end position="318"/>
    </location>
</feature>
<comment type="caution">
    <text evidence="12">The sequence shown here is derived from an EMBL/GenBank/DDBJ whole genome shotgun (WGS) entry which is preliminary data.</text>
</comment>
<evidence type="ECO:0000256" key="7">
    <source>
        <dbReference type="ARBA" id="ARBA00023224"/>
    </source>
</evidence>
<evidence type="ECO:0000256" key="4">
    <source>
        <dbReference type="ARBA" id="ARBA00023040"/>
    </source>
</evidence>
<sequence length="406" mass="47246">MNTTIINSDCIVTADASIIYIFYIGGGLLALAGTILNLFSCILFFNTKSLAKTPYSIFIIGLSIVDILKLFAEYYFHLFYIYFKHPYFVCSVTWFLTLASENISYAFLCALGIERNLKVWIIEKKYLITRKRAIKITCFIFICVCIYNHPFLLYPKTAYYCHFNSTRILFECENAVYSKYFGKSITISKLLLIENMGLNNIVLPLLIVLTNIILVIGLHYRSRQRKQWHHAIRLSKTNSTQENIFNDWREKSVVVYMLLSSIAFFLLTTPTGIQGIISLTKENKLYYNNLSFILNLMEILHHCSHFPILLATSSILRIKMKKILCQLVHPSRRNNHYYYNHQRHNSERSTIVFHHTTDKIHPNNRVKSIGEKILLENYTMNKTNNHRSTVQTSESEIVFSSGSERS</sequence>
<evidence type="ECO:0000256" key="1">
    <source>
        <dbReference type="ARBA" id="ARBA00004141"/>
    </source>
</evidence>
<dbReference type="PANTHER" id="PTHR24243:SF233">
    <property type="entry name" value="THYROTROPIN-RELEASING HORMONE RECEPTOR"/>
    <property type="match status" value="1"/>
</dbReference>
<evidence type="ECO:0000256" key="8">
    <source>
        <dbReference type="SAM" id="MobiDB-lite"/>
    </source>
</evidence>
<keyword evidence="4" id="KW-0297">G-protein coupled receptor</keyword>
<keyword evidence="6" id="KW-0675">Receptor</keyword>
<organism evidence="12 15">
    <name type="scientific">Didymodactylos carnosus</name>
    <dbReference type="NCBI Taxonomy" id="1234261"/>
    <lineage>
        <taxon>Eukaryota</taxon>
        <taxon>Metazoa</taxon>
        <taxon>Spiralia</taxon>
        <taxon>Gnathifera</taxon>
        <taxon>Rotifera</taxon>
        <taxon>Eurotatoria</taxon>
        <taxon>Bdelloidea</taxon>
        <taxon>Philodinida</taxon>
        <taxon>Philodinidae</taxon>
        <taxon>Didymodactylos</taxon>
    </lineage>
</organism>
<feature type="transmembrane region" description="Helical" evidence="9">
    <location>
        <begin position="201"/>
        <end position="220"/>
    </location>
</feature>
<gene>
    <name evidence="12" type="ORF">GPM918_LOCUS19625</name>
    <name evidence="11" type="ORF">OVA965_LOCUS12928</name>
    <name evidence="14" type="ORF">SRO942_LOCUS19622</name>
    <name evidence="13" type="ORF">TMI583_LOCUS12932</name>
</gene>
<evidence type="ECO:0000313" key="15">
    <source>
        <dbReference type="Proteomes" id="UP000663829"/>
    </source>
</evidence>
<reference evidence="12" key="1">
    <citation type="submission" date="2021-02" db="EMBL/GenBank/DDBJ databases">
        <authorList>
            <person name="Nowell W R."/>
        </authorList>
    </citation>
    <scope>NUCLEOTIDE SEQUENCE</scope>
</reference>
<protein>
    <recommendedName>
        <fullName evidence="10">G-protein coupled receptors family 1 profile domain-containing protein</fullName>
    </recommendedName>
</protein>
<dbReference type="Pfam" id="PF10324">
    <property type="entry name" value="7TM_GPCR_Srw"/>
    <property type="match status" value="1"/>
</dbReference>
<keyword evidence="3 9" id="KW-1133">Transmembrane helix</keyword>
<dbReference type="InterPro" id="IPR017452">
    <property type="entry name" value="GPCR_Rhodpsn_7TM"/>
</dbReference>
<keyword evidence="2 9" id="KW-0812">Transmembrane</keyword>
<keyword evidence="7" id="KW-0807">Transducer</keyword>
<feature type="domain" description="G-protein coupled receptors family 1 profile" evidence="10">
    <location>
        <begin position="36"/>
        <end position="309"/>
    </location>
</feature>
<dbReference type="Proteomes" id="UP000677228">
    <property type="component" value="Unassembled WGS sequence"/>
</dbReference>
<feature type="transmembrane region" description="Helical" evidence="9">
    <location>
        <begin position="253"/>
        <end position="279"/>
    </location>
</feature>
<dbReference type="OrthoDB" id="10052246at2759"/>
<keyword evidence="15" id="KW-1185">Reference proteome</keyword>
<evidence type="ECO:0000256" key="2">
    <source>
        <dbReference type="ARBA" id="ARBA00022692"/>
    </source>
</evidence>
<feature type="transmembrane region" description="Helical" evidence="9">
    <location>
        <begin position="20"/>
        <end position="45"/>
    </location>
</feature>
<keyword evidence="5 9" id="KW-0472">Membrane</keyword>
<evidence type="ECO:0000259" key="10">
    <source>
        <dbReference type="PROSITE" id="PS50262"/>
    </source>
</evidence>
<dbReference type="EMBL" id="CAJOBC010006006">
    <property type="protein sequence ID" value="CAF3883267.1"/>
    <property type="molecule type" value="Genomic_DNA"/>
</dbReference>
<dbReference type="EMBL" id="CAJNOK010005292">
    <property type="protein sequence ID" value="CAF0967549.1"/>
    <property type="molecule type" value="Genomic_DNA"/>
</dbReference>
<feature type="region of interest" description="Disordered" evidence="8">
    <location>
        <begin position="387"/>
        <end position="406"/>
    </location>
</feature>
<evidence type="ECO:0000313" key="12">
    <source>
        <dbReference type="EMBL" id="CAF1119619.1"/>
    </source>
</evidence>
<dbReference type="PROSITE" id="PS50262">
    <property type="entry name" value="G_PROTEIN_RECEP_F1_2"/>
    <property type="match status" value="1"/>
</dbReference>
<comment type="subcellular location">
    <subcellularLocation>
        <location evidence="1">Membrane</location>
        <topology evidence="1">Multi-pass membrane protein</topology>
    </subcellularLocation>
</comment>
<evidence type="ECO:0000313" key="13">
    <source>
        <dbReference type="EMBL" id="CAF3739231.1"/>
    </source>
</evidence>
<feature type="transmembrane region" description="Helical" evidence="9">
    <location>
        <begin position="133"/>
        <end position="154"/>
    </location>
</feature>
<feature type="transmembrane region" description="Helical" evidence="9">
    <location>
        <begin position="94"/>
        <end position="113"/>
    </location>
</feature>
<evidence type="ECO:0000313" key="11">
    <source>
        <dbReference type="EMBL" id="CAF0967549.1"/>
    </source>
</evidence>
<dbReference type="Proteomes" id="UP000663829">
    <property type="component" value="Unassembled WGS sequence"/>
</dbReference>
<dbReference type="GO" id="GO:0005886">
    <property type="term" value="C:plasma membrane"/>
    <property type="evidence" value="ECO:0007669"/>
    <property type="project" value="TreeGrafter"/>
</dbReference>
<evidence type="ECO:0000256" key="6">
    <source>
        <dbReference type="ARBA" id="ARBA00023170"/>
    </source>
</evidence>
<accession>A0A814QGL4</accession>
<name>A0A814QGL4_9BILA</name>
<dbReference type="InterPro" id="IPR019427">
    <property type="entry name" value="7TM_GPCR_serpentine_rcpt_Srw"/>
</dbReference>